<dbReference type="EMBL" id="MWDQ01000107">
    <property type="protein sequence ID" value="OQB72921.1"/>
    <property type="molecule type" value="Genomic_DNA"/>
</dbReference>
<dbReference type="InterPro" id="IPR053136">
    <property type="entry name" value="UTP_pyrophosphatase-like"/>
</dbReference>
<dbReference type="Proteomes" id="UP000485562">
    <property type="component" value="Unassembled WGS sequence"/>
</dbReference>
<organism evidence="2">
    <name type="scientific">candidate division TA06 bacterium ADurb.Bin131</name>
    <dbReference type="NCBI Taxonomy" id="1852827"/>
    <lineage>
        <taxon>Bacteria</taxon>
        <taxon>Bacteria division TA06</taxon>
    </lineage>
</organism>
<dbReference type="PANTHER" id="PTHR30399">
    <property type="entry name" value="UNCHARACTERIZED PROTEIN YGJP"/>
    <property type="match status" value="1"/>
</dbReference>
<protein>
    <recommendedName>
        <fullName evidence="1">YgjP-like metallopeptidase domain-containing protein</fullName>
    </recommendedName>
</protein>
<name>A0A1V6C7V0_UNCT6</name>
<dbReference type="InterPro" id="IPR002725">
    <property type="entry name" value="YgjP-like_metallopeptidase"/>
</dbReference>
<dbReference type="CDD" id="cd07344">
    <property type="entry name" value="M48_yhfN_like"/>
    <property type="match status" value="1"/>
</dbReference>
<gene>
    <name evidence="2" type="ORF">BWX89_01161</name>
</gene>
<reference evidence="2" key="1">
    <citation type="submission" date="2017-02" db="EMBL/GenBank/DDBJ databases">
        <title>Delving into the versatile metabolic prowess of the omnipresent phylum Bacteroidetes.</title>
        <authorList>
            <person name="Nobu M.K."/>
            <person name="Mei R."/>
            <person name="Narihiro T."/>
            <person name="Kuroda K."/>
            <person name="Liu W.-T."/>
        </authorList>
    </citation>
    <scope>NUCLEOTIDE SEQUENCE</scope>
    <source>
        <strain evidence="2">ADurb.Bin131</strain>
    </source>
</reference>
<dbReference type="AlphaFoldDB" id="A0A1V6C7V0"/>
<dbReference type="Pfam" id="PF01863">
    <property type="entry name" value="YgjP-like"/>
    <property type="match status" value="1"/>
</dbReference>
<comment type="caution">
    <text evidence="2">The sequence shown here is derived from an EMBL/GenBank/DDBJ whole genome shotgun (WGS) entry which is preliminary data.</text>
</comment>
<sequence length="89" mass="10502">MKAENFKKEVYVWAKIIGVEPKEIHIRKMKRKLASCSSRGRLTFATELLEETPEARAYAITHELLHLRYPNHGKMFKSLLKIYLRKTTL</sequence>
<dbReference type="Gene3D" id="3.30.2010.10">
    <property type="entry name" value="Metalloproteases ('zincins'), catalytic domain"/>
    <property type="match status" value="1"/>
</dbReference>
<evidence type="ECO:0000259" key="1">
    <source>
        <dbReference type="Pfam" id="PF01863"/>
    </source>
</evidence>
<feature type="domain" description="YgjP-like metallopeptidase" evidence="1">
    <location>
        <begin position="4"/>
        <end position="84"/>
    </location>
</feature>
<evidence type="ECO:0000313" key="2">
    <source>
        <dbReference type="EMBL" id="OQB72921.1"/>
    </source>
</evidence>
<accession>A0A1V6C7V0</accession>
<dbReference type="PANTHER" id="PTHR30399:SF1">
    <property type="entry name" value="UTP PYROPHOSPHATASE"/>
    <property type="match status" value="1"/>
</dbReference>
<proteinExistence type="predicted"/>